<evidence type="ECO:0000313" key="3">
    <source>
        <dbReference type="Proteomes" id="UP000516437"/>
    </source>
</evidence>
<proteinExistence type="predicted"/>
<dbReference type="PANTHER" id="PTHR15020:SF11">
    <property type="entry name" value="OS06G0360300 PROTEIN"/>
    <property type="match status" value="1"/>
</dbReference>
<keyword evidence="3" id="KW-1185">Reference proteome</keyword>
<name>A0A6A1W8Z2_9ROSI</name>
<feature type="domain" description="NAD(P)-binding" evidence="1">
    <location>
        <begin position="73"/>
        <end position="146"/>
    </location>
</feature>
<dbReference type="Pfam" id="PF13460">
    <property type="entry name" value="NAD_binding_10"/>
    <property type="match status" value="1"/>
</dbReference>
<dbReference type="Proteomes" id="UP000516437">
    <property type="component" value="Chromosome 2"/>
</dbReference>
<dbReference type="AlphaFoldDB" id="A0A6A1W8Z2"/>
<dbReference type="PANTHER" id="PTHR15020">
    <property type="entry name" value="FLAVIN REDUCTASE-RELATED"/>
    <property type="match status" value="1"/>
</dbReference>
<dbReference type="InterPro" id="IPR036291">
    <property type="entry name" value="NAD(P)-bd_dom_sf"/>
</dbReference>
<reference evidence="2 3" key="1">
    <citation type="journal article" date="2019" name="Plant Biotechnol. J.">
        <title>The red bayberry genome and genetic basis of sex determination.</title>
        <authorList>
            <person name="Jia H.M."/>
            <person name="Jia H.J."/>
            <person name="Cai Q.L."/>
            <person name="Wang Y."/>
            <person name="Zhao H.B."/>
            <person name="Yang W.F."/>
            <person name="Wang G.Y."/>
            <person name="Li Y.H."/>
            <person name="Zhan D.L."/>
            <person name="Shen Y.T."/>
            <person name="Niu Q.F."/>
            <person name="Chang L."/>
            <person name="Qiu J."/>
            <person name="Zhao L."/>
            <person name="Xie H.B."/>
            <person name="Fu W.Y."/>
            <person name="Jin J."/>
            <person name="Li X.W."/>
            <person name="Jiao Y."/>
            <person name="Zhou C.C."/>
            <person name="Tu T."/>
            <person name="Chai C.Y."/>
            <person name="Gao J.L."/>
            <person name="Fan L.J."/>
            <person name="van de Weg E."/>
            <person name="Wang J.Y."/>
            <person name="Gao Z.S."/>
        </authorList>
    </citation>
    <scope>NUCLEOTIDE SEQUENCE [LARGE SCALE GENOMIC DNA]</scope>
    <source>
        <tissue evidence="2">Leaves</tissue>
    </source>
</reference>
<organism evidence="2 3">
    <name type="scientific">Morella rubra</name>
    <name type="common">Chinese bayberry</name>
    <dbReference type="NCBI Taxonomy" id="262757"/>
    <lineage>
        <taxon>Eukaryota</taxon>
        <taxon>Viridiplantae</taxon>
        <taxon>Streptophyta</taxon>
        <taxon>Embryophyta</taxon>
        <taxon>Tracheophyta</taxon>
        <taxon>Spermatophyta</taxon>
        <taxon>Magnoliopsida</taxon>
        <taxon>eudicotyledons</taxon>
        <taxon>Gunneridae</taxon>
        <taxon>Pentapetalae</taxon>
        <taxon>rosids</taxon>
        <taxon>fabids</taxon>
        <taxon>Fagales</taxon>
        <taxon>Myricaceae</taxon>
        <taxon>Morella</taxon>
    </lineage>
</organism>
<evidence type="ECO:0000259" key="1">
    <source>
        <dbReference type="Pfam" id="PF13460"/>
    </source>
</evidence>
<accession>A0A6A1W8Z2</accession>
<dbReference type="Gene3D" id="3.40.50.720">
    <property type="entry name" value="NAD(P)-binding Rossmann-like Domain"/>
    <property type="match status" value="1"/>
</dbReference>
<protein>
    <recommendedName>
        <fullName evidence="1">NAD(P)-binding domain-containing protein</fullName>
    </recommendedName>
</protein>
<comment type="caution">
    <text evidence="2">The sequence shown here is derived from an EMBL/GenBank/DDBJ whole genome shotgun (WGS) entry which is preliminary data.</text>
</comment>
<sequence length="165" mass="17807">MATTAPLILRTSTLSLWTQHSNKHISFFPFSNPKSKSFSLLYSTKMEGAEITEEVVQQSGPNGNAKKKIFVAGATGSTGKRIVEQLLAKGFQVKAGVRDVEKAKTMLSHDNPALQIVKADVTEGSERLVDAVGDDSEAVICATGFRPGWDLFTPWKNPEASIAPS</sequence>
<dbReference type="SUPFAM" id="SSF51735">
    <property type="entry name" value="NAD(P)-binding Rossmann-fold domains"/>
    <property type="match status" value="1"/>
</dbReference>
<evidence type="ECO:0000313" key="2">
    <source>
        <dbReference type="EMBL" id="KAB1221353.1"/>
    </source>
</evidence>
<dbReference type="EMBL" id="RXIC02000020">
    <property type="protein sequence ID" value="KAB1221353.1"/>
    <property type="molecule type" value="Genomic_DNA"/>
</dbReference>
<gene>
    <name evidence="2" type="ORF">CJ030_MR2G005406</name>
</gene>
<dbReference type="InterPro" id="IPR016040">
    <property type="entry name" value="NAD(P)-bd_dom"/>
</dbReference>
<dbReference type="OrthoDB" id="419598at2759"/>